<name>A0A1F6CRL7_HANXR</name>
<feature type="transmembrane region" description="Helical" evidence="6">
    <location>
        <begin position="12"/>
        <end position="35"/>
    </location>
</feature>
<dbReference type="GO" id="GO:0015920">
    <property type="term" value="P:lipopolysaccharide transport"/>
    <property type="evidence" value="ECO:0007669"/>
    <property type="project" value="TreeGrafter"/>
</dbReference>
<evidence type="ECO:0000313" key="8">
    <source>
        <dbReference type="Proteomes" id="UP000178606"/>
    </source>
</evidence>
<gene>
    <name evidence="7" type="ORF">A3F84_22105</name>
</gene>
<proteinExistence type="predicted"/>
<keyword evidence="3 6" id="KW-0812">Transmembrane</keyword>
<evidence type="ECO:0008006" key="9">
    <source>
        <dbReference type="Google" id="ProtNLM"/>
    </source>
</evidence>
<feature type="transmembrane region" description="Helical" evidence="6">
    <location>
        <begin position="279"/>
        <end position="297"/>
    </location>
</feature>
<dbReference type="Proteomes" id="UP000178606">
    <property type="component" value="Unassembled WGS sequence"/>
</dbReference>
<dbReference type="PANTHER" id="PTHR33529:SF6">
    <property type="entry name" value="YJGP_YJGQ FAMILY PERMEASE"/>
    <property type="match status" value="1"/>
</dbReference>
<keyword evidence="5 6" id="KW-0472">Membrane</keyword>
<sequence length="365" mass="39836">MGTLNRHVFKELIVSVTFWFLVLTAVVMSFVIMQLFRNLASQGLLFVLAQSPMMLGYVCPHTLAIAAALAVTMVMGRIAADREIDAMRTSGIPQSRILDPVLLAALLVAGGAALLHLQVTPAAYRHKKRLEREAVLAVLKRPPPGEQTIGLGRQYLLRYRGVVDGNVLQNPFIVEINVQKRAARAYYIATTARVDMGDPEVPKLILQKCSYGTMRSTDDEGVVREEEGTIGELTKSLDGLVPSEGEASDDLDGLRLWQLWDFAHVTSHPQRKRDAVTRFHGRVAGTIAPFALVLLAAGIGMTVQRSSRLVGLGATLPSLMVYYGMQQLGTSLSETGTLAPYLGPYLASAVMAISALGVIYFRCRR</sequence>
<evidence type="ECO:0000313" key="7">
    <source>
        <dbReference type="EMBL" id="OGG51775.1"/>
    </source>
</evidence>
<dbReference type="PANTHER" id="PTHR33529">
    <property type="entry name" value="SLR0882 PROTEIN-RELATED"/>
    <property type="match status" value="1"/>
</dbReference>
<keyword evidence="4 6" id="KW-1133">Transmembrane helix</keyword>
<feature type="transmembrane region" description="Helical" evidence="6">
    <location>
        <begin position="97"/>
        <end position="117"/>
    </location>
</feature>
<accession>A0A1F6CRL7</accession>
<dbReference type="Pfam" id="PF03739">
    <property type="entry name" value="LptF_LptG"/>
    <property type="match status" value="1"/>
</dbReference>
<evidence type="ECO:0000256" key="2">
    <source>
        <dbReference type="ARBA" id="ARBA00022475"/>
    </source>
</evidence>
<keyword evidence="2" id="KW-1003">Cell membrane</keyword>
<comment type="subcellular location">
    <subcellularLocation>
        <location evidence="1">Cell membrane</location>
        <topology evidence="1">Multi-pass membrane protein</topology>
    </subcellularLocation>
</comment>
<evidence type="ECO:0000256" key="5">
    <source>
        <dbReference type="ARBA" id="ARBA00023136"/>
    </source>
</evidence>
<evidence type="ECO:0000256" key="4">
    <source>
        <dbReference type="ARBA" id="ARBA00022989"/>
    </source>
</evidence>
<dbReference type="InterPro" id="IPR005495">
    <property type="entry name" value="LptG/LptF_permease"/>
</dbReference>
<comment type="caution">
    <text evidence="7">The sequence shown here is derived from an EMBL/GenBank/DDBJ whole genome shotgun (WGS) entry which is preliminary data.</text>
</comment>
<reference evidence="7 8" key="1">
    <citation type="journal article" date="2016" name="Nat. Commun.">
        <title>Thousands of microbial genomes shed light on interconnected biogeochemical processes in an aquifer system.</title>
        <authorList>
            <person name="Anantharaman K."/>
            <person name="Brown C.T."/>
            <person name="Hug L.A."/>
            <person name="Sharon I."/>
            <person name="Castelle C.J."/>
            <person name="Probst A.J."/>
            <person name="Thomas B.C."/>
            <person name="Singh A."/>
            <person name="Wilkins M.J."/>
            <person name="Karaoz U."/>
            <person name="Brodie E.L."/>
            <person name="Williams K.H."/>
            <person name="Hubbard S.S."/>
            <person name="Banfield J.F."/>
        </authorList>
    </citation>
    <scope>NUCLEOTIDE SEQUENCE [LARGE SCALE GENOMIC DNA]</scope>
    <source>
        <strain evidence="8">RIFCSPLOWO2_12_FULL_64_10</strain>
    </source>
</reference>
<dbReference type="GO" id="GO:0043190">
    <property type="term" value="C:ATP-binding cassette (ABC) transporter complex"/>
    <property type="evidence" value="ECO:0007669"/>
    <property type="project" value="TreeGrafter"/>
</dbReference>
<dbReference type="EMBL" id="MFKF01000170">
    <property type="protein sequence ID" value="OGG51775.1"/>
    <property type="molecule type" value="Genomic_DNA"/>
</dbReference>
<evidence type="ECO:0000256" key="3">
    <source>
        <dbReference type="ARBA" id="ARBA00022692"/>
    </source>
</evidence>
<organism evidence="7 8">
    <name type="scientific">Handelsmanbacteria sp. (strain RIFCSPLOWO2_12_FULL_64_10)</name>
    <dbReference type="NCBI Taxonomy" id="1817868"/>
    <lineage>
        <taxon>Bacteria</taxon>
        <taxon>Candidatus Handelsmaniibacteriota</taxon>
    </lineage>
</organism>
<evidence type="ECO:0000256" key="6">
    <source>
        <dbReference type="SAM" id="Phobius"/>
    </source>
</evidence>
<protein>
    <recommendedName>
        <fullName evidence="9">LPS export ABC transporter permease LptG</fullName>
    </recommendedName>
</protein>
<feature type="transmembrane region" description="Helical" evidence="6">
    <location>
        <begin position="309"/>
        <end position="325"/>
    </location>
</feature>
<evidence type="ECO:0000256" key="1">
    <source>
        <dbReference type="ARBA" id="ARBA00004651"/>
    </source>
</evidence>
<dbReference type="AlphaFoldDB" id="A0A1F6CRL7"/>
<feature type="transmembrane region" description="Helical" evidence="6">
    <location>
        <begin position="345"/>
        <end position="363"/>
    </location>
</feature>
<feature type="transmembrane region" description="Helical" evidence="6">
    <location>
        <begin position="55"/>
        <end position="76"/>
    </location>
</feature>